<accession>A0AAD2HIM9</accession>
<proteinExistence type="predicted"/>
<keyword evidence="2" id="KW-1185">Reference proteome</keyword>
<comment type="caution">
    <text evidence="1">The sequence shown here is derived from an EMBL/GenBank/DDBJ whole genome shotgun (WGS) entry which is preliminary data.</text>
</comment>
<evidence type="ECO:0000313" key="1">
    <source>
        <dbReference type="EMBL" id="CAK5274817.1"/>
    </source>
</evidence>
<protein>
    <submittedName>
        <fullName evidence="1">Uncharacterized protein</fullName>
    </submittedName>
</protein>
<gene>
    <name evidence="1" type="ORF">MYCIT1_LOCUS22151</name>
</gene>
<organism evidence="1 2">
    <name type="scientific">Mycena citricolor</name>
    <dbReference type="NCBI Taxonomy" id="2018698"/>
    <lineage>
        <taxon>Eukaryota</taxon>
        <taxon>Fungi</taxon>
        <taxon>Dikarya</taxon>
        <taxon>Basidiomycota</taxon>
        <taxon>Agaricomycotina</taxon>
        <taxon>Agaricomycetes</taxon>
        <taxon>Agaricomycetidae</taxon>
        <taxon>Agaricales</taxon>
        <taxon>Marasmiineae</taxon>
        <taxon>Mycenaceae</taxon>
        <taxon>Mycena</taxon>
    </lineage>
</organism>
<dbReference type="AlphaFoldDB" id="A0AAD2HIM9"/>
<evidence type="ECO:0000313" key="2">
    <source>
        <dbReference type="Proteomes" id="UP001295794"/>
    </source>
</evidence>
<dbReference type="EMBL" id="CAVNYO010000403">
    <property type="protein sequence ID" value="CAK5274817.1"/>
    <property type="molecule type" value="Genomic_DNA"/>
</dbReference>
<reference evidence="1" key="1">
    <citation type="submission" date="2023-11" db="EMBL/GenBank/DDBJ databases">
        <authorList>
            <person name="De Vega J J."/>
            <person name="De Vega J J."/>
        </authorList>
    </citation>
    <scope>NUCLEOTIDE SEQUENCE</scope>
</reference>
<name>A0AAD2HIM9_9AGAR</name>
<dbReference type="Proteomes" id="UP001295794">
    <property type="component" value="Unassembled WGS sequence"/>
</dbReference>
<sequence>MSNGDDDRTGSLSFVSGFSSVSMARGARPFPPEISIGLVHILTAPSWLPVANMNGSSAAWFHAIQVKSPDC</sequence>